<keyword evidence="3" id="KW-1185">Reference proteome</keyword>
<dbReference type="Proteomes" id="UP000658225">
    <property type="component" value="Unassembled WGS sequence"/>
</dbReference>
<dbReference type="SUPFAM" id="SSF55729">
    <property type="entry name" value="Acyl-CoA N-acyltransferases (Nat)"/>
    <property type="match status" value="1"/>
</dbReference>
<dbReference type="AlphaFoldDB" id="A0A927MRV9"/>
<dbReference type="RefSeq" id="WP_192599889.1">
    <property type="nucleotide sequence ID" value="NZ_JADBEL010000023.1"/>
</dbReference>
<dbReference type="InterPro" id="IPR000182">
    <property type="entry name" value="GNAT_dom"/>
</dbReference>
<protein>
    <submittedName>
        <fullName evidence="2">RimJ/RimL family protein N-acetyltransferase</fullName>
    </submittedName>
</protein>
<dbReference type="EMBL" id="JADBEL010000023">
    <property type="protein sequence ID" value="MBE1556226.1"/>
    <property type="molecule type" value="Genomic_DNA"/>
</dbReference>
<accession>A0A927MRV9</accession>
<dbReference type="InterPro" id="IPR016181">
    <property type="entry name" value="Acyl_CoA_acyltransferase"/>
</dbReference>
<evidence type="ECO:0000259" key="1">
    <source>
        <dbReference type="PROSITE" id="PS51186"/>
    </source>
</evidence>
<dbReference type="InterPro" id="IPR042573">
    <property type="entry name" value="GNAT_acetyltra_N"/>
</dbReference>
<dbReference type="Gene3D" id="3.40.630.30">
    <property type="match status" value="1"/>
</dbReference>
<dbReference type="Gene3D" id="3.40.630.110">
    <property type="entry name" value="GNAT acetyltransferase-like"/>
    <property type="match status" value="1"/>
</dbReference>
<dbReference type="InterPro" id="IPR027365">
    <property type="entry name" value="GNAT_acetyltra_YdfB-like"/>
</dbReference>
<evidence type="ECO:0000313" key="2">
    <source>
        <dbReference type="EMBL" id="MBE1556226.1"/>
    </source>
</evidence>
<dbReference type="PANTHER" id="PTHR31143">
    <property type="match status" value="1"/>
</dbReference>
<sequence length="257" mass="29093">MIYELSNDLRKKLIPMFDDMDSTIILSCLQGHMGSAWVDDLENPTVAQVTVGIFVFFAGNPNTKIAEELLYNLSDYNLVIVNTDEWKKRIESVHKGSIEKFQRYKFLKNPDHLGKSHIQNLLSPLPEGYELKKIDATIAKEPSLHELSEDFITQFNSIDDFINRGVGFAVLNEGQVVCGATSFSIYDDGIEIEIATHPQHRRKGLATITASALIVDCLNRGIYPSWDGANNESVKLAEKLGYIFKESYDTYFINYIK</sequence>
<dbReference type="PROSITE" id="PS51186">
    <property type="entry name" value="GNAT"/>
    <property type="match status" value="1"/>
</dbReference>
<comment type="caution">
    <text evidence="2">The sequence shown here is derived from an EMBL/GenBank/DDBJ whole genome shotgun (WGS) entry which is preliminary data.</text>
</comment>
<feature type="domain" description="N-acetyltransferase" evidence="1">
    <location>
        <begin position="129"/>
        <end position="257"/>
    </location>
</feature>
<gene>
    <name evidence="2" type="ORF">H4683_003349</name>
</gene>
<name>A0A927MRV9_9BACL</name>
<dbReference type="Pfam" id="PF12746">
    <property type="entry name" value="GNAT_acetyltran"/>
    <property type="match status" value="1"/>
</dbReference>
<organism evidence="2 3">
    <name type="scientific">Sporosarcina limicola</name>
    <dbReference type="NCBI Taxonomy" id="34101"/>
    <lineage>
        <taxon>Bacteria</taxon>
        <taxon>Bacillati</taxon>
        <taxon>Bacillota</taxon>
        <taxon>Bacilli</taxon>
        <taxon>Bacillales</taxon>
        <taxon>Caryophanaceae</taxon>
        <taxon>Sporosarcina</taxon>
    </lineage>
</organism>
<reference evidence="2" key="1">
    <citation type="submission" date="2020-10" db="EMBL/GenBank/DDBJ databases">
        <title>Genomic Encyclopedia of Type Strains, Phase IV (KMG-IV): sequencing the most valuable type-strain genomes for metagenomic binning, comparative biology and taxonomic classification.</title>
        <authorList>
            <person name="Goeker M."/>
        </authorList>
    </citation>
    <scope>NUCLEOTIDE SEQUENCE</scope>
    <source>
        <strain evidence="2">DSM 13886</strain>
    </source>
</reference>
<dbReference type="PANTHER" id="PTHR31143:SF2">
    <property type="entry name" value="FR47-LIKE DOMAIN-CONTAINING PROTEIN-RELATED"/>
    <property type="match status" value="1"/>
</dbReference>
<proteinExistence type="predicted"/>
<dbReference type="GO" id="GO:0016747">
    <property type="term" value="F:acyltransferase activity, transferring groups other than amino-acyl groups"/>
    <property type="evidence" value="ECO:0007669"/>
    <property type="project" value="InterPro"/>
</dbReference>
<dbReference type="CDD" id="cd04301">
    <property type="entry name" value="NAT_SF"/>
    <property type="match status" value="1"/>
</dbReference>
<evidence type="ECO:0000313" key="3">
    <source>
        <dbReference type="Proteomes" id="UP000658225"/>
    </source>
</evidence>